<evidence type="ECO:0008006" key="3">
    <source>
        <dbReference type="Google" id="ProtNLM"/>
    </source>
</evidence>
<evidence type="ECO:0000313" key="1">
    <source>
        <dbReference type="EMBL" id="SKB40920.1"/>
    </source>
</evidence>
<sequence length="172" mass="17942">MRPAFLIPAILLLAACGQKDEKTTETEISINADGEGGGVQIKAGRDGGKLKIGGEDGSAINIDIPDFVDLDIEGDFDIDGVKLYPGSKVTKVNVNASDWNRADKATVNLGFTSPAAPAKAADWMAAEFAKKGVKVTRDGDTLAGTDKDGDDFTIAFNPDGAASKGEVRIISK</sequence>
<dbReference type="RefSeq" id="WP_079637656.1">
    <property type="nucleotide sequence ID" value="NZ_FUYP01000005.1"/>
</dbReference>
<name>A0A1T5B1S2_9SPHN</name>
<dbReference type="EMBL" id="FUYP01000005">
    <property type="protein sequence ID" value="SKB40920.1"/>
    <property type="molecule type" value="Genomic_DNA"/>
</dbReference>
<protein>
    <recommendedName>
        <fullName evidence="3">Lipoprotein</fullName>
    </recommendedName>
</protein>
<dbReference type="OrthoDB" id="7594790at2"/>
<accession>A0A1T5B1S2</accession>
<organism evidence="1 2">
    <name type="scientific">Sphingopyxis flava</name>
    <dbReference type="NCBI Taxonomy" id="1507287"/>
    <lineage>
        <taxon>Bacteria</taxon>
        <taxon>Pseudomonadati</taxon>
        <taxon>Pseudomonadota</taxon>
        <taxon>Alphaproteobacteria</taxon>
        <taxon>Sphingomonadales</taxon>
        <taxon>Sphingomonadaceae</taxon>
        <taxon>Sphingopyxis</taxon>
    </lineage>
</organism>
<evidence type="ECO:0000313" key="2">
    <source>
        <dbReference type="Proteomes" id="UP000190044"/>
    </source>
</evidence>
<proteinExistence type="predicted"/>
<dbReference type="PROSITE" id="PS51257">
    <property type="entry name" value="PROKAR_LIPOPROTEIN"/>
    <property type="match status" value="1"/>
</dbReference>
<dbReference type="AlphaFoldDB" id="A0A1T5B1S2"/>
<gene>
    <name evidence="1" type="ORF">SAMN06295937_100545</name>
</gene>
<keyword evidence="2" id="KW-1185">Reference proteome</keyword>
<dbReference type="Proteomes" id="UP000190044">
    <property type="component" value="Unassembled WGS sequence"/>
</dbReference>
<reference evidence="2" key="1">
    <citation type="submission" date="2017-02" db="EMBL/GenBank/DDBJ databases">
        <authorList>
            <person name="Varghese N."/>
            <person name="Submissions S."/>
        </authorList>
    </citation>
    <scope>NUCLEOTIDE SEQUENCE [LARGE SCALE GENOMIC DNA]</scope>
    <source>
        <strain evidence="2">R11H</strain>
    </source>
</reference>